<dbReference type="Proteomes" id="UP000682733">
    <property type="component" value="Unassembled WGS sequence"/>
</dbReference>
<name>A0A8S2KQ03_9BILA</name>
<dbReference type="AlphaFoldDB" id="A0A8S2KQ03"/>
<feature type="chain" id="PRO_5036273678" description="K+ potassium transporter C-terminal domain-containing protein" evidence="1">
    <location>
        <begin position="18"/>
        <end position="218"/>
    </location>
</feature>
<reference evidence="4" key="1">
    <citation type="submission" date="2021-02" db="EMBL/GenBank/DDBJ databases">
        <authorList>
            <person name="Nowell W R."/>
        </authorList>
    </citation>
    <scope>NUCLEOTIDE SEQUENCE</scope>
</reference>
<evidence type="ECO:0000256" key="1">
    <source>
        <dbReference type="SAM" id="SignalP"/>
    </source>
</evidence>
<protein>
    <recommendedName>
        <fullName evidence="2">K+ potassium transporter C-terminal domain-containing protein</fullName>
    </recommendedName>
</protein>
<gene>
    <name evidence="3" type="ORF">OVA965_LOCUS19353</name>
    <name evidence="4" type="ORF">TMI583_LOCUS19366</name>
</gene>
<accession>A0A8S2KQ03</accession>
<evidence type="ECO:0000259" key="2">
    <source>
        <dbReference type="Pfam" id="PF22776"/>
    </source>
</evidence>
<evidence type="ECO:0000313" key="4">
    <source>
        <dbReference type="EMBL" id="CAF3863582.1"/>
    </source>
</evidence>
<dbReference type="EMBL" id="CAJNOK010009943">
    <property type="protein sequence ID" value="CAF1102292.1"/>
    <property type="molecule type" value="Genomic_DNA"/>
</dbReference>
<dbReference type="PANTHER" id="PTHR30540">
    <property type="entry name" value="OSMOTIC STRESS POTASSIUM TRANSPORTER"/>
    <property type="match status" value="1"/>
</dbReference>
<organism evidence="4 5">
    <name type="scientific">Didymodactylos carnosus</name>
    <dbReference type="NCBI Taxonomy" id="1234261"/>
    <lineage>
        <taxon>Eukaryota</taxon>
        <taxon>Metazoa</taxon>
        <taxon>Spiralia</taxon>
        <taxon>Gnathifera</taxon>
        <taxon>Rotifera</taxon>
        <taxon>Eurotatoria</taxon>
        <taxon>Bdelloidea</taxon>
        <taxon>Philodinida</taxon>
        <taxon>Philodinidae</taxon>
        <taxon>Didymodactylos</taxon>
    </lineage>
</organism>
<evidence type="ECO:0000313" key="5">
    <source>
        <dbReference type="Proteomes" id="UP000682733"/>
    </source>
</evidence>
<comment type="caution">
    <text evidence="4">The sequence shown here is derived from an EMBL/GenBank/DDBJ whole genome shotgun (WGS) entry which is preliminary data.</text>
</comment>
<dbReference type="PANTHER" id="PTHR30540:SF83">
    <property type="entry name" value="K+ POTASSIUM TRANSPORTER"/>
    <property type="match status" value="1"/>
</dbReference>
<proteinExistence type="predicted"/>
<keyword evidence="1" id="KW-0732">Signal</keyword>
<dbReference type="InterPro" id="IPR053952">
    <property type="entry name" value="K_trans_C"/>
</dbReference>
<feature type="domain" description="K+ potassium transporter C-terminal" evidence="2">
    <location>
        <begin position="62"/>
        <end position="215"/>
    </location>
</feature>
<feature type="signal peptide" evidence="1">
    <location>
        <begin position="1"/>
        <end position="17"/>
    </location>
</feature>
<dbReference type="GO" id="GO:0015079">
    <property type="term" value="F:potassium ion transmembrane transporter activity"/>
    <property type="evidence" value="ECO:0007669"/>
    <property type="project" value="InterPro"/>
</dbReference>
<dbReference type="Pfam" id="PF22776">
    <property type="entry name" value="K_trans_C"/>
    <property type="match status" value="1"/>
</dbReference>
<dbReference type="Proteomes" id="UP000677228">
    <property type="component" value="Unassembled WGS sequence"/>
</dbReference>
<dbReference type="GO" id="GO:0016020">
    <property type="term" value="C:membrane"/>
    <property type="evidence" value="ECO:0007669"/>
    <property type="project" value="InterPro"/>
</dbReference>
<evidence type="ECO:0000313" key="3">
    <source>
        <dbReference type="EMBL" id="CAF1102292.1"/>
    </source>
</evidence>
<sequence length="218" mass="24677">MFVAVVMPLLASSPTHANKVSRIASSGPLDKLAIMCLVGSSKCEEKSVDNIEQNALPVSVTPGIGCFITHDNKRTPHVFENFIQLMHSIPQVIIFLKIQYARIPVVSIQQRLLVKLYGESVYHITARFGYSENDKNLYDDVLILARNLYQIPISDDEMKVTFFISNQTVNVSTKGWKSWIRRWPLYLYSVLKALYPSEAINIQLPLENTVYIGTLSEL</sequence>
<dbReference type="InterPro" id="IPR003855">
    <property type="entry name" value="K+_transporter"/>
</dbReference>
<dbReference type="EMBL" id="CAJOBA010009962">
    <property type="protein sequence ID" value="CAF3863582.1"/>
    <property type="molecule type" value="Genomic_DNA"/>
</dbReference>